<dbReference type="CDD" id="cd17273">
    <property type="entry name" value="RMtype1_S_EcoJA69PI-TRD1-CR1_like"/>
    <property type="match status" value="1"/>
</dbReference>
<organism evidence="7 8">
    <name type="scientific">Rhizobium mayense</name>
    <dbReference type="NCBI Taxonomy" id="1312184"/>
    <lineage>
        <taxon>Bacteria</taxon>
        <taxon>Pseudomonadati</taxon>
        <taxon>Pseudomonadota</taxon>
        <taxon>Alphaproteobacteria</taxon>
        <taxon>Hyphomicrobiales</taxon>
        <taxon>Rhizobiaceae</taxon>
        <taxon>Rhizobium/Agrobacterium group</taxon>
        <taxon>Rhizobium</taxon>
    </lineage>
</organism>
<dbReference type="InterPro" id="IPR051212">
    <property type="entry name" value="Type-I_RE_S_subunit"/>
</dbReference>
<dbReference type="Gene3D" id="3.90.220.20">
    <property type="entry name" value="DNA methylase specificity domains"/>
    <property type="match status" value="2"/>
</dbReference>
<comment type="caution">
    <text evidence="7">The sequence shown here is derived from an EMBL/GenBank/DDBJ whole genome shotgun (WGS) entry which is preliminary data.</text>
</comment>
<accession>A0ABT7JRC7</accession>
<evidence type="ECO:0000256" key="2">
    <source>
        <dbReference type="ARBA" id="ARBA00022747"/>
    </source>
</evidence>
<name>A0ABT7JRC7_9HYPH</name>
<evidence type="ECO:0000256" key="1">
    <source>
        <dbReference type="ARBA" id="ARBA00010923"/>
    </source>
</evidence>
<keyword evidence="8" id="KW-1185">Reference proteome</keyword>
<keyword evidence="7" id="KW-0378">Hydrolase</keyword>
<dbReference type="InterPro" id="IPR000055">
    <property type="entry name" value="Restrct_endonuc_typeI_TRD"/>
</dbReference>
<sequence length="450" mass="49107">MSPGPRWSVPESWSWTSIEDIANVTGGGTPPANDPSNFADEGGIPWITPADLTGYENTYIRRGRRNLSERGYKNSAAKLLPSGAVLFTSRAPIGYCAIAANPIATNQGFKSLTLFGGLSGEFARHYLKWSKPFLESLASGTTFLELSGSKLQQVPFPLPPLAEQKRIVAKLDALNAKSARARTELARIETLVSRYKQAVLSKAFSGELTVLNRSSWPSSTLGELAFDVRYGTAEKCTYAPEQTPVLRIPNVANGRIDLSDLKHASFNEKELKKLALAQGDLLVIRSNGSVDLVGRSAVVESTAAGMLFAGYLIRIRLDLKRASPFFIQYWMQSAEVRRTIEDAAKSTSGVNNVNSQQLQALKVSLPPLPEQNEIVRCIESAFAKIDRLEAEAKRALELVGKLDEAILAKAFRGELVPQDPNEEPASVLLERIRTERGAAPKPKRGRKAAS</sequence>
<dbReference type="EMBL" id="JARFYM010000003">
    <property type="protein sequence ID" value="MDL2398447.1"/>
    <property type="molecule type" value="Genomic_DNA"/>
</dbReference>
<dbReference type="SUPFAM" id="SSF116734">
    <property type="entry name" value="DNA methylase specificity domain"/>
    <property type="match status" value="2"/>
</dbReference>
<keyword evidence="7" id="KW-0540">Nuclease</keyword>
<dbReference type="Pfam" id="PF01420">
    <property type="entry name" value="Methylase_S"/>
    <property type="match status" value="2"/>
</dbReference>
<dbReference type="PANTHER" id="PTHR43140:SF1">
    <property type="entry name" value="TYPE I RESTRICTION ENZYME ECOKI SPECIFICITY SUBUNIT"/>
    <property type="match status" value="1"/>
</dbReference>
<evidence type="ECO:0000313" key="8">
    <source>
        <dbReference type="Proteomes" id="UP001172645"/>
    </source>
</evidence>
<feature type="coiled-coil region" evidence="4">
    <location>
        <begin position="378"/>
        <end position="405"/>
    </location>
</feature>
<feature type="compositionally biased region" description="Basic residues" evidence="5">
    <location>
        <begin position="441"/>
        <end position="450"/>
    </location>
</feature>
<dbReference type="EC" id="3.1.21.-" evidence="7"/>
<evidence type="ECO:0000256" key="3">
    <source>
        <dbReference type="ARBA" id="ARBA00023125"/>
    </source>
</evidence>
<feature type="region of interest" description="Disordered" evidence="5">
    <location>
        <begin position="418"/>
        <end position="450"/>
    </location>
</feature>
<feature type="domain" description="Type I restriction modification DNA specificity" evidence="6">
    <location>
        <begin position="10"/>
        <end position="189"/>
    </location>
</feature>
<dbReference type="PANTHER" id="PTHR43140">
    <property type="entry name" value="TYPE-1 RESTRICTION ENZYME ECOKI SPECIFICITY PROTEIN"/>
    <property type="match status" value="1"/>
</dbReference>
<dbReference type="CDD" id="cd17517">
    <property type="entry name" value="RMtype1_S_EcoKI_StySPI-TRD2-CR2_like"/>
    <property type="match status" value="1"/>
</dbReference>
<keyword evidence="7" id="KW-0255">Endonuclease</keyword>
<gene>
    <name evidence="7" type="ORF">PY649_06005</name>
</gene>
<dbReference type="GO" id="GO:0016787">
    <property type="term" value="F:hydrolase activity"/>
    <property type="evidence" value="ECO:0007669"/>
    <property type="project" value="UniProtKB-KW"/>
</dbReference>
<evidence type="ECO:0000259" key="6">
    <source>
        <dbReference type="Pfam" id="PF01420"/>
    </source>
</evidence>
<keyword evidence="2" id="KW-0680">Restriction system</keyword>
<dbReference type="Proteomes" id="UP001172645">
    <property type="component" value="Unassembled WGS sequence"/>
</dbReference>
<dbReference type="RefSeq" id="WP_285867298.1">
    <property type="nucleotide sequence ID" value="NZ_JARFYM010000003.1"/>
</dbReference>
<comment type="similarity">
    <text evidence="1">Belongs to the type-I restriction system S methylase family.</text>
</comment>
<proteinExistence type="inferred from homology"/>
<protein>
    <submittedName>
        <fullName evidence="7">Restriction endonuclease subunit S</fullName>
        <ecNumber evidence="7">3.1.21.-</ecNumber>
    </submittedName>
</protein>
<keyword evidence="4" id="KW-0175">Coiled coil</keyword>
<evidence type="ECO:0000256" key="4">
    <source>
        <dbReference type="SAM" id="Coils"/>
    </source>
</evidence>
<evidence type="ECO:0000256" key="5">
    <source>
        <dbReference type="SAM" id="MobiDB-lite"/>
    </source>
</evidence>
<feature type="domain" description="Type I restriction modification DNA specificity" evidence="6">
    <location>
        <begin position="216"/>
        <end position="397"/>
    </location>
</feature>
<dbReference type="InterPro" id="IPR044946">
    <property type="entry name" value="Restrct_endonuc_typeI_TRD_sf"/>
</dbReference>
<reference evidence="7" key="1">
    <citation type="submission" date="2023-06" db="EMBL/GenBank/DDBJ databases">
        <title>Phylogenetic Diversity of Rhizobium strains.</title>
        <authorList>
            <person name="Moura F.T."/>
            <person name="Helene L.C.F."/>
            <person name="Hungria M."/>
        </authorList>
    </citation>
    <scope>NUCLEOTIDE SEQUENCE</scope>
    <source>
        <strain evidence="7">CCGE526</strain>
    </source>
</reference>
<evidence type="ECO:0000313" key="7">
    <source>
        <dbReference type="EMBL" id="MDL2398447.1"/>
    </source>
</evidence>
<keyword evidence="3" id="KW-0238">DNA-binding</keyword>
<dbReference type="GO" id="GO:0004519">
    <property type="term" value="F:endonuclease activity"/>
    <property type="evidence" value="ECO:0007669"/>
    <property type="project" value="UniProtKB-KW"/>
</dbReference>